<feature type="compositionally biased region" description="Polar residues" evidence="2">
    <location>
        <begin position="208"/>
        <end position="223"/>
    </location>
</feature>
<dbReference type="OMA" id="YLNISHM"/>
<feature type="zinc finger region" description="C3H1-type" evidence="1">
    <location>
        <begin position="730"/>
        <end position="757"/>
    </location>
</feature>
<name>I2H875_HENB6</name>
<dbReference type="OrthoDB" id="410307at2759"/>
<feature type="region of interest" description="Disordered" evidence="2">
    <location>
        <begin position="197"/>
        <end position="223"/>
    </location>
</feature>
<dbReference type="RefSeq" id="XP_004182096.1">
    <property type="nucleotide sequence ID" value="XM_004182048.1"/>
</dbReference>
<dbReference type="EMBL" id="HE806323">
    <property type="protein sequence ID" value="CCH62577.1"/>
    <property type="molecule type" value="Genomic_DNA"/>
</dbReference>
<feature type="compositionally biased region" description="Polar residues" evidence="2">
    <location>
        <begin position="957"/>
        <end position="968"/>
    </location>
</feature>
<gene>
    <name evidence="4" type="primary">TBLA0H02930</name>
    <name evidence="4" type="ORF">TBLA_0H02930</name>
</gene>
<protein>
    <recommendedName>
        <fullName evidence="3">C3H1-type domain-containing protein</fullName>
    </recommendedName>
</protein>
<organism evidence="4 5">
    <name type="scientific">Henningerozyma blattae (strain ATCC 34711 / CBS 6284 / DSM 70876 / NBRC 10599 / NRRL Y-10934 / UCD 77-7)</name>
    <name type="common">Yeast</name>
    <name type="synonym">Tetrapisispora blattae</name>
    <dbReference type="NCBI Taxonomy" id="1071380"/>
    <lineage>
        <taxon>Eukaryota</taxon>
        <taxon>Fungi</taxon>
        <taxon>Dikarya</taxon>
        <taxon>Ascomycota</taxon>
        <taxon>Saccharomycotina</taxon>
        <taxon>Saccharomycetes</taxon>
        <taxon>Saccharomycetales</taxon>
        <taxon>Saccharomycetaceae</taxon>
        <taxon>Henningerozyma</taxon>
    </lineage>
</organism>
<evidence type="ECO:0000256" key="1">
    <source>
        <dbReference type="PROSITE-ProRule" id="PRU00723"/>
    </source>
</evidence>
<reference evidence="4 5" key="1">
    <citation type="journal article" date="2011" name="Proc. Natl. Acad. Sci. U.S.A.">
        <title>Evolutionary erosion of yeast sex chromosomes by mating-type switching accidents.</title>
        <authorList>
            <person name="Gordon J.L."/>
            <person name="Armisen D."/>
            <person name="Proux-Wera E."/>
            <person name="Oheigeartaigh S.S."/>
            <person name="Byrne K.P."/>
            <person name="Wolfe K.H."/>
        </authorList>
    </citation>
    <scope>NUCLEOTIDE SEQUENCE [LARGE SCALE GENOMIC DNA]</scope>
    <source>
        <strain evidence="5">ATCC 34711 / CBS 6284 / DSM 70876 / NBRC 10599 / NRRL Y-10934 / UCD 77-7</strain>
    </source>
</reference>
<dbReference type="PROSITE" id="PS50103">
    <property type="entry name" value="ZF_C3H1"/>
    <property type="match status" value="2"/>
</dbReference>
<dbReference type="AlphaFoldDB" id="I2H875"/>
<accession>I2H875</accession>
<evidence type="ECO:0000313" key="5">
    <source>
        <dbReference type="Proteomes" id="UP000002866"/>
    </source>
</evidence>
<dbReference type="eggNOG" id="KOG1492">
    <property type="taxonomic scope" value="Eukaryota"/>
</dbReference>
<evidence type="ECO:0000259" key="3">
    <source>
        <dbReference type="PROSITE" id="PS50103"/>
    </source>
</evidence>
<dbReference type="HOGENOM" id="CLU_303686_0_0_1"/>
<keyword evidence="1" id="KW-0479">Metal-binding</keyword>
<feature type="region of interest" description="Disordered" evidence="2">
    <location>
        <begin position="516"/>
        <end position="537"/>
    </location>
</feature>
<feature type="region of interest" description="Disordered" evidence="2">
    <location>
        <begin position="74"/>
        <end position="116"/>
    </location>
</feature>
<feature type="compositionally biased region" description="Polar residues" evidence="2">
    <location>
        <begin position="79"/>
        <end position="104"/>
    </location>
</feature>
<feature type="compositionally biased region" description="Polar residues" evidence="2">
    <location>
        <begin position="526"/>
        <end position="537"/>
    </location>
</feature>
<feature type="region of interest" description="Disordered" evidence="2">
    <location>
        <begin position="909"/>
        <end position="968"/>
    </location>
</feature>
<dbReference type="KEGG" id="tbl:TBLA_0H02930"/>
<dbReference type="InParanoid" id="I2H875"/>
<dbReference type="STRING" id="1071380.I2H875"/>
<dbReference type="GeneID" id="14497734"/>
<sequence>MGYKNKHHPQSSYARIHSRYQSGGYSNAGTRESLLRRIGALEESIDDILKEYETNYKETLHFLSNRDHSKYIQNIDPFKNNNDQPRNLDQSSTKIDVNKNTELSTKVPPQETHSGLPEKIEPRAATKENIISSTSIQKSSSESKPALKNVQSTILISNFEDNLTEIAKKSVNCSIDIPKTSQDNHIVSVVHSVSFPEPRKETNDKLNPISTHHSVPKTTPSDTTIENDLIATIQSDTKATLSAAPIVSVGLEIPSKDLNSSHLINKNLNQISQTDVPKIQSGLNLDVQERNAALNKTNEVVNQRMSHSIAVAETKCKNNSKPHSVSRTELSTNEALDCKTTTSINSPKEKVQNDKTNENFQNEPVKTQLTPENTKISSADNDKMNKILKLPVAQPPEQVISPIVKHGASITACDVNKASDDGTSLNKLTLNKNNEIKEIPLSNGKSKTTITKRESVICSDKVNTDQVSSNGNVTSSDLVLYNKPKNTDIVADHAMVIELASDRQVKQPSEFNDDKAKALGFPTAPCKSQTDLPKQRSSIQIDTVGNKLVIQTFDLQDDNETNKINDGDTSKNAATAVVLRETDISPHGDVSDATNSELSFLRHICNNYLNISHMLTTIKFKKLCCISSKKEKPIGLFGIANHGDTLQLLSLNSDQISAIGKHWDVFVSMLKAFNETEERLKKFLVWQGFVAGTTFPPGKLTTFYWMDTYYKHVYGSSIYKKVDGNESFIAPEKPFCKQFCKYGECNTKKCRFIHDKKNIALCKDYFFRGACYKDCNLTHQPRGNANVIPVCKYDFFGTCNYPFGAETGEYGPDYCKYVHNSKARKDYPNCMSFAYGSFCEDGLNCEFPHVWECFNEYMGIPCVFSGCTYSHSNKSLAEPGFTHKIPLNKIPDKAYLTKSKILSGHHTITPHYHSEQSSSGIKRSRGSNFHEDDNQIHKKPRSKTLEEKLDLPAKGPNNGTYRRNVGTTPTVRLDEEFIPL</sequence>
<keyword evidence="1" id="KW-0862">Zinc</keyword>
<dbReference type="InterPro" id="IPR000571">
    <property type="entry name" value="Znf_CCCH"/>
</dbReference>
<dbReference type="Proteomes" id="UP000002866">
    <property type="component" value="Chromosome 8"/>
</dbReference>
<keyword evidence="1" id="KW-0863">Zinc-finger</keyword>
<proteinExistence type="predicted"/>
<dbReference type="GO" id="GO:0008270">
    <property type="term" value="F:zinc ion binding"/>
    <property type="evidence" value="ECO:0007669"/>
    <property type="project" value="UniProtKB-KW"/>
</dbReference>
<feature type="zinc finger region" description="C3H1-type" evidence="1">
    <location>
        <begin position="824"/>
        <end position="852"/>
    </location>
</feature>
<feature type="domain" description="C3H1-type" evidence="3">
    <location>
        <begin position="730"/>
        <end position="757"/>
    </location>
</feature>
<feature type="domain" description="C3H1-type" evidence="3">
    <location>
        <begin position="824"/>
        <end position="852"/>
    </location>
</feature>
<evidence type="ECO:0000256" key="2">
    <source>
        <dbReference type="SAM" id="MobiDB-lite"/>
    </source>
</evidence>
<evidence type="ECO:0000313" key="4">
    <source>
        <dbReference type="EMBL" id="CCH62577.1"/>
    </source>
</evidence>
<keyword evidence="5" id="KW-1185">Reference proteome</keyword>